<feature type="compositionally biased region" description="Basic and acidic residues" evidence="4">
    <location>
        <begin position="198"/>
        <end position="208"/>
    </location>
</feature>
<evidence type="ECO:0000313" key="6">
    <source>
        <dbReference type="EMBL" id="KAF7491781.1"/>
    </source>
</evidence>
<reference evidence="8" key="1">
    <citation type="journal article" date="2020" name="PLoS Negl. Trop. Dis.">
        <title>High-quality nuclear genome for Sarcoptes scabiei-A critical resource for a neglected parasite.</title>
        <authorList>
            <person name="Korhonen P.K."/>
            <person name="Gasser R.B."/>
            <person name="Ma G."/>
            <person name="Wang T."/>
            <person name="Stroehlein A.J."/>
            <person name="Young N.D."/>
            <person name="Ang C.S."/>
            <person name="Fernando D.D."/>
            <person name="Lu H.C."/>
            <person name="Taylor S."/>
            <person name="Reynolds S.L."/>
            <person name="Mofiz E."/>
            <person name="Najaraj S.H."/>
            <person name="Gowda H."/>
            <person name="Madugundu A."/>
            <person name="Renuse S."/>
            <person name="Holt D."/>
            <person name="Pandey A."/>
            <person name="Papenfuss A.T."/>
            <person name="Fischer K."/>
        </authorList>
    </citation>
    <scope>NUCLEOTIDE SEQUENCE [LARGE SCALE GENOMIC DNA]</scope>
</reference>
<dbReference type="EnsemblMetazoa" id="SSS_4189s_mrna">
    <property type="protein sequence ID" value="KAF7491781.1"/>
    <property type="gene ID" value="SSS_4189"/>
</dbReference>
<dbReference type="Pfam" id="PF00046">
    <property type="entry name" value="Homeodomain"/>
    <property type="match status" value="1"/>
</dbReference>
<feature type="region of interest" description="Disordered" evidence="4">
    <location>
        <begin position="226"/>
        <end position="259"/>
    </location>
</feature>
<evidence type="ECO:0000256" key="2">
    <source>
        <dbReference type="PROSITE-ProRule" id="PRU00108"/>
    </source>
</evidence>
<dbReference type="SUPFAM" id="SSF46689">
    <property type="entry name" value="Homeodomain-like"/>
    <property type="match status" value="1"/>
</dbReference>
<keyword evidence="2 3" id="KW-0371">Homeobox</keyword>
<evidence type="ECO:0000256" key="3">
    <source>
        <dbReference type="RuleBase" id="RU000682"/>
    </source>
</evidence>
<comment type="subcellular location">
    <subcellularLocation>
        <location evidence="1 2 3">Nucleus</location>
    </subcellularLocation>
</comment>
<accession>A0A834RAC8</accession>
<dbReference type="GO" id="GO:0005634">
    <property type="term" value="C:nucleus"/>
    <property type="evidence" value="ECO:0007669"/>
    <property type="project" value="UniProtKB-SubCell"/>
</dbReference>
<gene>
    <name evidence="6" type="ORF">SSS_4189</name>
</gene>
<dbReference type="GO" id="GO:0003677">
    <property type="term" value="F:DNA binding"/>
    <property type="evidence" value="ECO:0007669"/>
    <property type="project" value="UniProtKB-UniRule"/>
</dbReference>
<dbReference type="EMBL" id="WVUK01000058">
    <property type="protein sequence ID" value="KAF7491781.1"/>
    <property type="molecule type" value="Genomic_DNA"/>
</dbReference>
<dbReference type="CDD" id="cd00086">
    <property type="entry name" value="homeodomain"/>
    <property type="match status" value="1"/>
</dbReference>
<dbReference type="InterPro" id="IPR051662">
    <property type="entry name" value="H2.0_Homeobox_NeuralPatt"/>
</dbReference>
<keyword evidence="2 3" id="KW-0539">Nucleus</keyword>
<feature type="compositionally biased region" description="Basic residues" evidence="4">
    <location>
        <begin position="299"/>
        <end position="322"/>
    </location>
</feature>
<dbReference type="PANTHER" id="PTHR24331:SF0">
    <property type="entry name" value="DBX"/>
    <property type="match status" value="1"/>
</dbReference>
<evidence type="ECO:0000256" key="1">
    <source>
        <dbReference type="ARBA" id="ARBA00004123"/>
    </source>
</evidence>
<sequence length="421" mass="46291">MSCVKEIAALKATRKSSNEPSSRETDLVSPCAAINSFFRSASTSDFSNNSLSNSNNSGNSNNPSALSLTSHSQQQTQTSPHQNSQQFLVDSLFRDRATAAAAAAAVAAVTHQTGPDQRNPFIGTHPLSGKLHPHPFLLNTCDQLAASFLNRQTSDVSSDHETESSQCFERNSDSSSPSSIKNNNNSSSIASEKQNNSKNEDNQKKKSDNSSQLKFGVNAILSNALKTSSTDKHHISNNQSNSNHKNRHNNSKSSQVQTNTTTDLITSSNTLISNHGVNNHVTTAVGHIGRLPNALANHHDHHRPSAHSHHSGTNPNHHHHQLHPNSLRPLAASLSFATGFPWATRGKPRRGMMRRAVFSDAQRQGLEKRFQMQKYISKPDRKKLAEKLGLKDSQIEINSHKNLKKRLELKLTKFLLTVREK</sequence>
<evidence type="ECO:0000259" key="5">
    <source>
        <dbReference type="PROSITE" id="PS50071"/>
    </source>
</evidence>
<evidence type="ECO:0000256" key="4">
    <source>
        <dbReference type="SAM" id="MobiDB-lite"/>
    </source>
</evidence>
<keyword evidence="2 3" id="KW-0238">DNA-binding</keyword>
<feature type="DNA-binding region" description="Homeobox" evidence="2">
    <location>
        <begin position="351"/>
        <end position="398"/>
    </location>
</feature>
<feature type="compositionally biased region" description="Low complexity" evidence="4">
    <location>
        <begin position="173"/>
        <end position="191"/>
    </location>
</feature>
<feature type="domain" description="Homeobox" evidence="5">
    <location>
        <begin position="349"/>
        <end position="397"/>
    </location>
</feature>
<dbReference type="GO" id="GO:0006357">
    <property type="term" value="P:regulation of transcription by RNA polymerase II"/>
    <property type="evidence" value="ECO:0007669"/>
    <property type="project" value="TreeGrafter"/>
</dbReference>
<evidence type="ECO:0000313" key="7">
    <source>
        <dbReference type="EnsemblMetazoa" id="KAF7491781.1"/>
    </source>
</evidence>
<feature type="region of interest" description="Disordered" evidence="4">
    <location>
        <begin position="295"/>
        <end position="324"/>
    </location>
</feature>
<reference evidence="6" key="2">
    <citation type="submission" date="2020-01" db="EMBL/GenBank/DDBJ databases">
        <authorList>
            <person name="Korhonen P.K.K."/>
            <person name="Guangxu M.G."/>
            <person name="Wang T.W."/>
            <person name="Stroehlein A.J.S."/>
            <person name="Young N.D."/>
            <person name="Ang C.-S.A."/>
            <person name="Fernando D.W.F."/>
            <person name="Lu H.L."/>
            <person name="Taylor S.T."/>
            <person name="Ehtesham M.E.M."/>
            <person name="Najaraj S.H.N."/>
            <person name="Harsha G.H.G."/>
            <person name="Madugundu A.M."/>
            <person name="Renuse S.R."/>
            <person name="Holt D.H."/>
            <person name="Pandey A.P."/>
            <person name="Papenfuss A.P."/>
            <person name="Gasser R.B.G."/>
            <person name="Fischer K.F."/>
        </authorList>
    </citation>
    <scope>NUCLEOTIDE SEQUENCE</scope>
    <source>
        <strain evidence="6">SSS_KF_BRIS2020</strain>
    </source>
</reference>
<feature type="region of interest" description="Disordered" evidence="4">
    <location>
        <begin position="43"/>
        <end position="85"/>
    </location>
</feature>
<organism evidence="6">
    <name type="scientific">Sarcoptes scabiei</name>
    <name type="common">Itch mite</name>
    <name type="synonym">Acarus scabiei</name>
    <dbReference type="NCBI Taxonomy" id="52283"/>
    <lineage>
        <taxon>Eukaryota</taxon>
        <taxon>Metazoa</taxon>
        <taxon>Ecdysozoa</taxon>
        <taxon>Arthropoda</taxon>
        <taxon>Chelicerata</taxon>
        <taxon>Arachnida</taxon>
        <taxon>Acari</taxon>
        <taxon>Acariformes</taxon>
        <taxon>Sarcoptiformes</taxon>
        <taxon>Astigmata</taxon>
        <taxon>Psoroptidia</taxon>
        <taxon>Sarcoptoidea</taxon>
        <taxon>Sarcoptidae</taxon>
        <taxon>Sarcoptinae</taxon>
        <taxon>Sarcoptes</taxon>
    </lineage>
</organism>
<dbReference type="InterPro" id="IPR001356">
    <property type="entry name" value="HD"/>
</dbReference>
<dbReference type="PROSITE" id="PS50071">
    <property type="entry name" value="HOMEOBOX_2"/>
    <property type="match status" value="1"/>
</dbReference>
<protein>
    <submittedName>
        <fullName evidence="6">Homeobox protein DBX1-A</fullName>
    </submittedName>
</protein>
<dbReference type="Proteomes" id="UP000070412">
    <property type="component" value="Unassembled WGS sequence"/>
</dbReference>
<dbReference type="AlphaFoldDB" id="A0A834RAC8"/>
<keyword evidence="8" id="KW-1185">Reference proteome</keyword>
<dbReference type="Gene3D" id="1.10.10.60">
    <property type="entry name" value="Homeodomain-like"/>
    <property type="match status" value="1"/>
</dbReference>
<dbReference type="OrthoDB" id="6159439at2759"/>
<evidence type="ECO:0000313" key="8">
    <source>
        <dbReference type="Proteomes" id="UP000070412"/>
    </source>
</evidence>
<name>A0A834RAC8_SARSC</name>
<dbReference type="InterPro" id="IPR009057">
    <property type="entry name" value="Homeodomain-like_sf"/>
</dbReference>
<proteinExistence type="predicted"/>
<dbReference type="PANTHER" id="PTHR24331">
    <property type="entry name" value="DBX"/>
    <property type="match status" value="1"/>
</dbReference>
<feature type="region of interest" description="Disordered" evidence="4">
    <location>
        <begin position="155"/>
        <end position="213"/>
    </location>
</feature>
<dbReference type="SMART" id="SM00389">
    <property type="entry name" value="HOX"/>
    <property type="match status" value="1"/>
</dbReference>
<reference evidence="7" key="3">
    <citation type="submission" date="2022-06" db="UniProtKB">
        <authorList>
            <consortium name="EnsemblMetazoa"/>
        </authorList>
    </citation>
    <scope>IDENTIFICATION</scope>
</reference>